<keyword evidence="1" id="KW-1133">Transmembrane helix</keyword>
<evidence type="ECO:0000313" key="3">
    <source>
        <dbReference type="Proteomes" id="UP000655366"/>
    </source>
</evidence>
<sequence>MGKFIVRVLINALALWIASALLPGLQIYSSGADGLVPGNSAAGTVLAFIAVGLIFGIVNALVKPIVKLLSLPITFLTLGLFTIIINAAMLWLTSWLSGYTPVHFTIDAFLWTAVLAAIVISVVSMIAGALTGINRRSLSSGR</sequence>
<keyword evidence="3" id="KW-1185">Reference proteome</keyword>
<keyword evidence="1" id="KW-0472">Membrane</keyword>
<proteinExistence type="predicted"/>
<gene>
    <name evidence="2" type="ORF">IV500_15610</name>
</gene>
<dbReference type="EMBL" id="JADNYM010000021">
    <property type="protein sequence ID" value="MBG0740802.1"/>
    <property type="molecule type" value="Genomic_DNA"/>
</dbReference>
<dbReference type="RefSeq" id="WP_196397733.1">
    <property type="nucleotide sequence ID" value="NZ_JADNYM010000021.1"/>
</dbReference>
<evidence type="ECO:0000256" key="1">
    <source>
        <dbReference type="SAM" id="Phobius"/>
    </source>
</evidence>
<dbReference type="Proteomes" id="UP000655366">
    <property type="component" value="Unassembled WGS sequence"/>
</dbReference>
<feature type="transmembrane region" description="Helical" evidence="1">
    <location>
        <begin position="74"/>
        <end position="96"/>
    </location>
</feature>
<reference evidence="2 3" key="1">
    <citation type="submission" date="2020-11" db="EMBL/GenBank/DDBJ databases">
        <title>Arthrobacter antarcticus sp. nov., isolated from Antarctic Soil.</title>
        <authorList>
            <person name="Li J."/>
        </authorList>
    </citation>
    <scope>NUCLEOTIDE SEQUENCE [LARGE SCALE GENOMIC DNA]</scope>
    <source>
        <strain evidence="2 3">Z1-20</strain>
    </source>
</reference>
<protein>
    <submittedName>
        <fullName evidence="2">Phage holin family protein</fullName>
    </submittedName>
</protein>
<feature type="transmembrane region" description="Helical" evidence="1">
    <location>
        <begin position="108"/>
        <end position="133"/>
    </location>
</feature>
<name>A0A931GBJ3_9MICC</name>
<comment type="caution">
    <text evidence="2">The sequence shown here is derived from an EMBL/GenBank/DDBJ whole genome shotgun (WGS) entry which is preliminary data.</text>
</comment>
<dbReference type="InterPro" id="IPR007165">
    <property type="entry name" value="Phage_holin_4_2"/>
</dbReference>
<dbReference type="PANTHER" id="PTHR37309">
    <property type="entry name" value="SLR0284 PROTEIN"/>
    <property type="match status" value="1"/>
</dbReference>
<organism evidence="2 3">
    <name type="scientific">Arthrobacter terrae</name>
    <dbReference type="NCBI Taxonomy" id="2935737"/>
    <lineage>
        <taxon>Bacteria</taxon>
        <taxon>Bacillati</taxon>
        <taxon>Actinomycetota</taxon>
        <taxon>Actinomycetes</taxon>
        <taxon>Micrococcales</taxon>
        <taxon>Micrococcaceae</taxon>
        <taxon>Arthrobacter</taxon>
    </lineage>
</organism>
<dbReference type="PANTHER" id="PTHR37309:SF1">
    <property type="entry name" value="SLR0284 PROTEIN"/>
    <property type="match status" value="1"/>
</dbReference>
<dbReference type="AlphaFoldDB" id="A0A931GBJ3"/>
<accession>A0A931GBJ3</accession>
<keyword evidence="1" id="KW-0812">Transmembrane</keyword>
<feature type="transmembrane region" description="Helical" evidence="1">
    <location>
        <begin position="41"/>
        <end position="62"/>
    </location>
</feature>
<dbReference type="Pfam" id="PF04020">
    <property type="entry name" value="Phage_holin_4_2"/>
    <property type="match status" value="1"/>
</dbReference>
<evidence type="ECO:0000313" key="2">
    <source>
        <dbReference type="EMBL" id="MBG0740802.1"/>
    </source>
</evidence>